<dbReference type="Pfam" id="PF00072">
    <property type="entry name" value="Response_reg"/>
    <property type="match status" value="1"/>
</dbReference>
<feature type="domain" description="Response regulatory" evidence="3">
    <location>
        <begin position="41"/>
        <end position="158"/>
    </location>
</feature>
<keyword evidence="4" id="KW-0418">Kinase</keyword>
<proteinExistence type="predicted"/>
<protein>
    <submittedName>
        <fullName evidence="4">CAI-1 autoinducer sensor kinase/phosphatase CqsS</fullName>
        <ecNumber evidence="4">2.7.13.3</ecNumber>
    </submittedName>
</protein>
<dbReference type="SMART" id="SM00448">
    <property type="entry name" value="REC"/>
    <property type="match status" value="1"/>
</dbReference>
<organism evidence="4">
    <name type="scientific">bioreactor metagenome</name>
    <dbReference type="NCBI Taxonomy" id="1076179"/>
    <lineage>
        <taxon>unclassified sequences</taxon>
        <taxon>metagenomes</taxon>
        <taxon>ecological metagenomes</taxon>
    </lineage>
</organism>
<evidence type="ECO:0000259" key="3">
    <source>
        <dbReference type="PROSITE" id="PS50110"/>
    </source>
</evidence>
<gene>
    <name evidence="4" type="primary">cqsS_5</name>
    <name evidence="4" type="ORF">SDC9_191813</name>
</gene>
<dbReference type="CDD" id="cd17546">
    <property type="entry name" value="REC_hyHK_CKI1_RcsC-like"/>
    <property type="match status" value="1"/>
</dbReference>
<keyword evidence="1" id="KW-0597">Phosphoprotein</keyword>
<dbReference type="PANTHER" id="PTHR45339">
    <property type="entry name" value="HYBRID SIGNAL TRANSDUCTION HISTIDINE KINASE J"/>
    <property type="match status" value="1"/>
</dbReference>
<dbReference type="InterPro" id="IPR001789">
    <property type="entry name" value="Sig_transdc_resp-reg_receiver"/>
</dbReference>
<keyword evidence="2" id="KW-0902">Two-component regulatory system</keyword>
<dbReference type="EMBL" id="VSSQ01103253">
    <property type="protein sequence ID" value="MPN44251.1"/>
    <property type="molecule type" value="Genomic_DNA"/>
</dbReference>
<dbReference type="EC" id="2.7.13.3" evidence="4"/>
<sequence>MERLIGETTLFLHNIDRNIEQSSRSIVKEKATRGDSLKGKTILIVDDDMRNVFALTNVLEKNGIKVIPGRNGREGLDKLSKHPEVNLVIMDVMMPEMDGYEAMRSIRSNPKFSKLPIIALTAKAMKEDRKKCIDAGANDYMIKPIDSEKLISLLRVWLYQ</sequence>
<comment type="caution">
    <text evidence="4">The sequence shown here is derived from an EMBL/GenBank/DDBJ whole genome shotgun (WGS) entry which is preliminary data.</text>
</comment>
<dbReference type="PANTHER" id="PTHR45339:SF1">
    <property type="entry name" value="HYBRID SIGNAL TRANSDUCTION HISTIDINE KINASE J"/>
    <property type="match status" value="1"/>
</dbReference>
<reference evidence="4" key="1">
    <citation type="submission" date="2019-08" db="EMBL/GenBank/DDBJ databases">
        <authorList>
            <person name="Kucharzyk K."/>
            <person name="Murdoch R.W."/>
            <person name="Higgins S."/>
            <person name="Loffler F."/>
        </authorList>
    </citation>
    <scope>NUCLEOTIDE SEQUENCE</scope>
</reference>
<dbReference type="SUPFAM" id="SSF52172">
    <property type="entry name" value="CheY-like"/>
    <property type="match status" value="1"/>
</dbReference>
<dbReference type="GO" id="GO:0004673">
    <property type="term" value="F:protein histidine kinase activity"/>
    <property type="evidence" value="ECO:0007669"/>
    <property type="project" value="UniProtKB-EC"/>
</dbReference>
<evidence type="ECO:0000313" key="4">
    <source>
        <dbReference type="EMBL" id="MPN44251.1"/>
    </source>
</evidence>
<name>A0A645HYX5_9ZZZZ</name>
<keyword evidence="4" id="KW-0808">Transferase</keyword>
<dbReference type="AlphaFoldDB" id="A0A645HYX5"/>
<accession>A0A645HYX5</accession>
<dbReference type="Gene3D" id="3.40.50.2300">
    <property type="match status" value="1"/>
</dbReference>
<dbReference type="PROSITE" id="PS50110">
    <property type="entry name" value="RESPONSE_REGULATORY"/>
    <property type="match status" value="1"/>
</dbReference>
<evidence type="ECO:0000256" key="1">
    <source>
        <dbReference type="ARBA" id="ARBA00022553"/>
    </source>
</evidence>
<evidence type="ECO:0000256" key="2">
    <source>
        <dbReference type="ARBA" id="ARBA00023012"/>
    </source>
</evidence>
<dbReference type="GO" id="GO:0000160">
    <property type="term" value="P:phosphorelay signal transduction system"/>
    <property type="evidence" value="ECO:0007669"/>
    <property type="project" value="UniProtKB-KW"/>
</dbReference>
<dbReference type="InterPro" id="IPR011006">
    <property type="entry name" value="CheY-like_superfamily"/>
</dbReference>